<comment type="caution">
    <text evidence="2">The sequence shown here is derived from an EMBL/GenBank/DDBJ whole genome shotgun (WGS) entry which is preliminary data.</text>
</comment>
<accession>A0AAE0KQ69</accession>
<name>A0AAE0KQ69_9CHLO</name>
<keyword evidence="3" id="KW-1185">Reference proteome</keyword>
<organism evidence="2 3">
    <name type="scientific">Cymbomonas tetramitiformis</name>
    <dbReference type="NCBI Taxonomy" id="36881"/>
    <lineage>
        <taxon>Eukaryota</taxon>
        <taxon>Viridiplantae</taxon>
        <taxon>Chlorophyta</taxon>
        <taxon>Pyramimonadophyceae</taxon>
        <taxon>Pyramimonadales</taxon>
        <taxon>Pyramimonadaceae</taxon>
        <taxon>Cymbomonas</taxon>
    </lineage>
</organism>
<dbReference type="EMBL" id="LGRX02021440">
    <property type="protein sequence ID" value="KAK3256667.1"/>
    <property type="molecule type" value="Genomic_DNA"/>
</dbReference>
<evidence type="ECO:0000313" key="2">
    <source>
        <dbReference type="EMBL" id="KAK3256667.1"/>
    </source>
</evidence>
<dbReference type="Proteomes" id="UP001190700">
    <property type="component" value="Unassembled WGS sequence"/>
</dbReference>
<reference evidence="2 3" key="1">
    <citation type="journal article" date="2015" name="Genome Biol. Evol.">
        <title>Comparative Genomics of a Bacterivorous Green Alga Reveals Evolutionary Causalities and Consequences of Phago-Mixotrophic Mode of Nutrition.</title>
        <authorList>
            <person name="Burns J.A."/>
            <person name="Paasch A."/>
            <person name="Narechania A."/>
            <person name="Kim E."/>
        </authorList>
    </citation>
    <scope>NUCLEOTIDE SEQUENCE [LARGE SCALE GENOMIC DNA]</scope>
    <source>
        <strain evidence="2 3">PLY_AMNH</strain>
    </source>
</reference>
<gene>
    <name evidence="2" type="ORF">CYMTET_34202</name>
</gene>
<feature type="region of interest" description="Disordered" evidence="1">
    <location>
        <begin position="84"/>
        <end position="108"/>
    </location>
</feature>
<sequence>MKRKLDDEGCKEPPPDNGAVVSLAAPLLAGTVCKTQSDSEEIGRSTLDGVQGQAEAGATIMPDTEDALERTILDIFSSKKWLAGTYGDNKKGGETNGRTWPDSYNTER</sequence>
<protein>
    <submittedName>
        <fullName evidence="2">Uncharacterized protein</fullName>
    </submittedName>
</protein>
<proteinExistence type="predicted"/>
<feature type="compositionally biased region" description="Polar residues" evidence="1">
    <location>
        <begin position="96"/>
        <end position="108"/>
    </location>
</feature>
<evidence type="ECO:0000313" key="3">
    <source>
        <dbReference type="Proteomes" id="UP001190700"/>
    </source>
</evidence>
<evidence type="ECO:0000256" key="1">
    <source>
        <dbReference type="SAM" id="MobiDB-lite"/>
    </source>
</evidence>
<dbReference type="AlphaFoldDB" id="A0AAE0KQ69"/>